<name>A0A818X2X5_9BILA</name>
<comment type="caution">
    <text evidence="2">The sequence shown here is derived from an EMBL/GenBank/DDBJ whole genome shotgun (WGS) entry which is preliminary data.</text>
</comment>
<evidence type="ECO:0000256" key="1">
    <source>
        <dbReference type="SAM" id="MobiDB-lite"/>
    </source>
</evidence>
<dbReference type="Proteomes" id="UP000663842">
    <property type="component" value="Unassembled WGS sequence"/>
</dbReference>
<reference evidence="2" key="1">
    <citation type="submission" date="2021-02" db="EMBL/GenBank/DDBJ databases">
        <authorList>
            <person name="Nowell W R."/>
        </authorList>
    </citation>
    <scope>NUCLEOTIDE SEQUENCE</scope>
</reference>
<dbReference type="EMBL" id="CAJOBF010000042">
    <property type="protein sequence ID" value="CAF3731864.1"/>
    <property type="molecule type" value="Genomic_DNA"/>
</dbReference>
<gene>
    <name evidence="2" type="ORF">UXM345_LOCUS881</name>
</gene>
<evidence type="ECO:0000313" key="3">
    <source>
        <dbReference type="Proteomes" id="UP000663842"/>
    </source>
</evidence>
<feature type="compositionally biased region" description="Polar residues" evidence="1">
    <location>
        <begin position="243"/>
        <end position="253"/>
    </location>
</feature>
<evidence type="ECO:0008006" key="4">
    <source>
        <dbReference type="Google" id="ProtNLM"/>
    </source>
</evidence>
<accession>A0A818X2X5</accession>
<proteinExistence type="predicted"/>
<sequence length="387" mass="44810">MAIYNSFGDYNQNDPNQTLISSSMLNDIDKSAINACIAALKLPQQANKFFNKNQPTVSNPSGDQDYVFLEHDSHEKIEQILHYYGQELEQESQSQLDCTRKLIIRLVDFIRPCYSLNERKLRGLNELFNEISSLHDKKSMEQKNKNQELQSEISRLEKFIITSTNPYNSKTNVYATDLTFDYDEWMKLEEETRKLRDLVERQTDKINELITLLSDSGEYRDTFTHRTSQLRSIIGATFETERGQQPPSSSSATVGKPFPSRAPIYPPLNSGTNLLQTTNNRFHLRDPVNNEAQNEGRPTVTTNYLSPLSRKFSCTSDRKCPICNYQFHNTANEFEIITHVDRCFIEAGMDDLAPYPEPKQYECPKCNQQFPCDHEKEYREHLSDCYA</sequence>
<dbReference type="AlphaFoldDB" id="A0A818X2X5"/>
<organism evidence="2 3">
    <name type="scientific">Rotaria magnacalcarata</name>
    <dbReference type="NCBI Taxonomy" id="392030"/>
    <lineage>
        <taxon>Eukaryota</taxon>
        <taxon>Metazoa</taxon>
        <taxon>Spiralia</taxon>
        <taxon>Gnathifera</taxon>
        <taxon>Rotifera</taxon>
        <taxon>Eurotatoria</taxon>
        <taxon>Bdelloidea</taxon>
        <taxon>Philodinida</taxon>
        <taxon>Philodinidae</taxon>
        <taxon>Rotaria</taxon>
    </lineage>
</organism>
<protein>
    <recommendedName>
        <fullName evidence="4">UBZ1-type domain-containing protein</fullName>
    </recommendedName>
</protein>
<evidence type="ECO:0000313" key="2">
    <source>
        <dbReference type="EMBL" id="CAF3731864.1"/>
    </source>
</evidence>
<feature type="region of interest" description="Disordered" evidence="1">
    <location>
        <begin position="239"/>
        <end position="259"/>
    </location>
</feature>